<evidence type="ECO:0000256" key="3">
    <source>
        <dbReference type="ARBA" id="ARBA00022679"/>
    </source>
</evidence>
<dbReference type="EMBL" id="JADINC010000064">
    <property type="protein sequence ID" value="MBO8425582.1"/>
    <property type="molecule type" value="Genomic_DNA"/>
</dbReference>
<evidence type="ECO:0000313" key="7">
    <source>
        <dbReference type="EMBL" id="MBO8425582.1"/>
    </source>
</evidence>
<dbReference type="SUPFAM" id="SSF53328">
    <property type="entry name" value="Formyltransferase"/>
    <property type="match status" value="1"/>
</dbReference>
<keyword evidence="3" id="KW-0808">Transferase</keyword>
<dbReference type="InterPro" id="IPR005793">
    <property type="entry name" value="Formyl_trans_C"/>
</dbReference>
<comment type="similarity">
    <text evidence="1">Belongs to the Fmt family.</text>
</comment>
<dbReference type="EC" id="2.1.2.9" evidence="2"/>
<dbReference type="Proteomes" id="UP000823630">
    <property type="component" value="Unassembled WGS sequence"/>
</dbReference>
<dbReference type="Gene3D" id="3.40.50.12230">
    <property type="match status" value="1"/>
</dbReference>
<dbReference type="PANTHER" id="PTHR11138:SF5">
    <property type="entry name" value="METHIONYL-TRNA FORMYLTRANSFERASE, MITOCHONDRIAL"/>
    <property type="match status" value="1"/>
</dbReference>
<gene>
    <name evidence="7" type="ORF">IAC69_03860</name>
</gene>
<evidence type="ECO:0000256" key="4">
    <source>
        <dbReference type="ARBA" id="ARBA00022917"/>
    </source>
</evidence>
<evidence type="ECO:0000259" key="6">
    <source>
        <dbReference type="Pfam" id="PF02911"/>
    </source>
</evidence>
<name>A0A9D9DDA4_9PROT</name>
<evidence type="ECO:0000259" key="5">
    <source>
        <dbReference type="Pfam" id="PF00551"/>
    </source>
</evidence>
<dbReference type="InterPro" id="IPR002376">
    <property type="entry name" value="Formyl_transf_N"/>
</dbReference>
<feature type="domain" description="Formyl transferase C-terminal" evidence="6">
    <location>
        <begin position="192"/>
        <end position="235"/>
    </location>
</feature>
<dbReference type="CDD" id="cd08646">
    <property type="entry name" value="FMT_core_Met-tRNA-FMT_N"/>
    <property type="match status" value="1"/>
</dbReference>
<dbReference type="Pfam" id="PF02911">
    <property type="entry name" value="Formyl_trans_C"/>
    <property type="match status" value="1"/>
</dbReference>
<dbReference type="Pfam" id="PF00551">
    <property type="entry name" value="Formyl_trans_N"/>
    <property type="match status" value="1"/>
</dbReference>
<dbReference type="GO" id="GO:0004479">
    <property type="term" value="F:methionyl-tRNA formyltransferase activity"/>
    <property type="evidence" value="ECO:0007669"/>
    <property type="project" value="UniProtKB-EC"/>
</dbReference>
<dbReference type="PANTHER" id="PTHR11138">
    <property type="entry name" value="METHIONYL-TRNA FORMYLTRANSFERASE"/>
    <property type="match status" value="1"/>
</dbReference>
<reference evidence="7" key="2">
    <citation type="journal article" date="2021" name="PeerJ">
        <title>Extensive microbial diversity within the chicken gut microbiome revealed by metagenomics and culture.</title>
        <authorList>
            <person name="Gilroy R."/>
            <person name="Ravi A."/>
            <person name="Getino M."/>
            <person name="Pursley I."/>
            <person name="Horton D.L."/>
            <person name="Alikhan N.F."/>
            <person name="Baker D."/>
            <person name="Gharbi K."/>
            <person name="Hall N."/>
            <person name="Watson M."/>
            <person name="Adriaenssens E.M."/>
            <person name="Foster-Nyarko E."/>
            <person name="Jarju S."/>
            <person name="Secka A."/>
            <person name="Antonio M."/>
            <person name="Oren A."/>
            <person name="Chaudhuri R.R."/>
            <person name="La Ragione R."/>
            <person name="Hildebrand F."/>
            <person name="Pallen M.J."/>
        </authorList>
    </citation>
    <scope>NUCLEOTIDE SEQUENCE</scope>
    <source>
        <strain evidence="7">8207</strain>
    </source>
</reference>
<dbReference type="InterPro" id="IPR041711">
    <property type="entry name" value="Met-tRNA-FMT_N"/>
</dbReference>
<organism evidence="7 8">
    <name type="scientific">Candidatus Enterousia avistercoris</name>
    <dbReference type="NCBI Taxonomy" id="2840788"/>
    <lineage>
        <taxon>Bacteria</taxon>
        <taxon>Pseudomonadati</taxon>
        <taxon>Pseudomonadota</taxon>
        <taxon>Alphaproteobacteria</taxon>
        <taxon>Candidatus Enterousia</taxon>
    </lineage>
</organism>
<dbReference type="GO" id="GO:0005829">
    <property type="term" value="C:cytosol"/>
    <property type="evidence" value="ECO:0007669"/>
    <property type="project" value="TreeGrafter"/>
</dbReference>
<dbReference type="InterPro" id="IPR011034">
    <property type="entry name" value="Formyl_transferase-like_C_sf"/>
</dbReference>
<dbReference type="InterPro" id="IPR044135">
    <property type="entry name" value="Met-tRNA-FMT_C"/>
</dbReference>
<comment type="caution">
    <text evidence="7">The sequence shown here is derived from an EMBL/GenBank/DDBJ whole genome shotgun (WGS) entry which is preliminary data.</text>
</comment>
<evidence type="ECO:0000256" key="2">
    <source>
        <dbReference type="ARBA" id="ARBA00012261"/>
    </source>
</evidence>
<protein>
    <recommendedName>
        <fullName evidence="2">methionyl-tRNA formyltransferase</fullName>
        <ecNumber evidence="2">2.1.2.9</ecNumber>
    </recommendedName>
</protein>
<evidence type="ECO:0000313" key="8">
    <source>
        <dbReference type="Proteomes" id="UP000823630"/>
    </source>
</evidence>
<proteinExistence type="inferred from homology"/>
<dbReference type="AlphaFoldDB" id="A0A9D9DDA4"/>
<accession>A0A9D9DDA4</accession>
<dbReference type="CDD" id="cd08704">
    <property type="entry name" value="Met_tRNA_FMT_C"/>
    <property type="match status" value="1"/>
</dbReference>
<dbReference type="SUPFAM" id="SSF50486">
    <property type="entry name" value="FMT C-terminal domain-like"/>
    <property type="match status" value="1"/>
</dbReference>
<keyword evidence="4" id="KW-0648">Protein biosynthesis</keyword>
<feature type="domain" description="Formyl transferase N-terminal" evidence="5">
    <location>
        <begin position="2"/>
        <end position="167"/>
    </location>
</feature>
<sequence>MKLVLMGTNDFVVPMFDAILNAGHEIMAVFTRAPRPTGRKHVLTPSPVHNWASENNLPVYTNISDYNFSPDMVVVVSYGVILRDNVLNSAPCINIHPSDLPKYRGPSPIRSAIYNGDLESAVCLMQITADMDAGDVYMRRKFSIGENDTNADVEKIVSEIGSDMLVKYLENPSAYNATPQIGTPTYTRKFTGADEIIDWRRTPHQIHNQIRAIGAGRTKINGADVKILDTRVENNRLEILRIQPAGKKPMDWRSFVNGLHGAEIKFGK</sequence>
<dbReference type="InterPro" id="IPR036477">
    <property type="entry name" value="Formyl_transf_N_sf"/>
</dbReference>
<reference evidence="7" key="1">
    <citation type="submission" date="2020-10" db="EMBL/GenBank/DDBJ databases">
        <authorList>
            <person name="Gilroy R."/>
        </authorList>
    </citation>
    <scope>NUCLEOTIDE SEQUENCE</scope>
    <source>
        <strain evidence="7">8207</strain>
    </source>
</reference>
<evidence type="ECO:0000256" key="1">
    <source>
        <dbReference type="ARBA" id="ARBA00010699"/>
    </source>
</evidence>